<feature type="compositionally biased region" description="Polar residues" evidence="1">
    <location>
        <begin position="563"/>
        <end position="585"/>
    </location>
</feature>
<reference evidence="2 3" key="1">
    <citation type="submission" date="2019-04" db="EMBL/GenBank/DDBJ databases">
        <title>Annotation for the trematode Fasciola gigantica.</title>
        <authorList>
            <person name="Choi Y.-J."/>
        </authorList>
    </citation>
    <scope>NUCLEOTIDE SEQUENCE [LARGE SCALE GENOMIC DNA]</scope>
    <source>
        <strain evidence="2">Uganda_cow_1</strain>
    </source>
</reference>
<feature type="region of interest" description="Disordered" evidence="1">
    <location>
        <begin position="154"/>
        <end position="192"/>
    </location>
</feature>
<feature type="compositionally biased region" description="Acidic residues" evidence="1">
    <location>
        <begin position="809"/>
        <end position="818"/>
    </location>
</feature>
<dbReference type="Proteomes" id="UP000316759">
    <property type="component" value="Unassembled WGS sequence"/>
</dbReference>
<organism evidence="2 3">
    <name type="scientific">Fasciola gigantica</name>
    <name type="common">Giant liver fluke</name>
    <dbReference type="NCBI Taxonomy" id="46835"/>
    <lineage>
        <taxon>Eukaryota</taxon>
        <taxon>Metazoa</taxon>
        <taxon>Spiralia</taxon>
        <taxon>Lophotrochozoa</taxon>
        <taxon>Platyhelminthes</taxon>
        <taxon>Trematoda</taxon>
        <taxon>Digenea</taxon>
        <taxon>Plagiorchiida</taxon>
        <taxon>Echinostomata</taxon>
        <taxon>Echinostomatoidea</taxon>
        <taxon>Fasciolidae</taxon>
        <taxon>Fasciola</taxon>
    </lineage>
</organism>
<feature type="compositionally biased region" description="Polar residues" evidence="1">
    <location>
        <begin position="855"/>
        <end position="873"/>
    </location>
</feature>
<feature type="region of interest" description="Disordered" evidence="1">
    <location>
        <begin position="492"/>
        <end position="587"/>
    </location>
</feature>
<evidence type="ECO:0000313" key="2">
    <source>
        <dbReference type="EMBL" id="TPP65795.1"/>
    </source>
</evidence>
<sequence>MAVDLSTRTPNNLAALSKATQSTVAVKSHQMLALPSKPENPGDLRPISLSSTDSFLAAERACAASDFGEDPICEPMKSPLITTTAASGPQPQTINNEALSEHPQLDGADVTTCHHNPMYTDNDQYPFSPLNFPDIQRPSSPCAGVPVRDRIVSPGISLKDDRQGPTAAALSGGLNSQGKQPANYRSSSASSASSVIRNTTGAVCQANGHGSQSPVTNFHNVPALILWPTEFNSPDTAEQDGTEAEYLGTYSLGPASLAVQPSITEDGYGNGMTDSLLANPDLDARDSELGDEFDLVGSLNAPPTSSISPRASYMLESVSSEQLFGRIESKQAPEFLEAALLPPLPTPSCTNGCDTNTKELYSIPPTEDVLTSDTDDLFAYHIRPGMDQNPATAIVAMQSRGPQFAIHDQSKQNNAITPITACLPMSPMSHLPGRPTVSSHAVLRLNPQATRPTLPDIAPVSLPDFAQPLGLVPQTETNGAQSDYDNVCMSTRQRPARSKGASVKPGCASARKLAAGARRRANRWQSLTPGDESDAMSGSEYDNVNTNGPRGGKHPSEEDSLNKKSTSPSLSLQHATPHRTGSFNAKRSEITQRLFDSEIAAEARRISRQFRAMGWLPATSSVYSPVAQHSPTEVDKAFGIHTAGSALPNLHQKPVAIARPHLFLLPMDVSVSNPCSRQPSFRNRPLVGSGVGGIFGGSMMDSETTTTVTSQFDDEDDEEENDEFAPQCGQNGRDPSGFLGGLSVRPGENGFHVPWDVGCDRNSPDAQLGCLLVRPRSLSATCLSGDVTADAYRDPFLSSSSSDLSSDAQSDEEGDADGQNEKAAQNSGQAQSAKQFDKKSHIPVLVVRRPDQLPGVSTHSSGRQNSHLLTDSSAVKRPDVSPGLTRLQRRAARVRSLIPPDLLPYILPSCMSSPSRSSSMVSSAFGLSSIVFLSLARSRRSRQKMNRLKRDRSVVLEINRRRCTSDPELNLTCR</sequence>
<feature type="region of interest" description="Disordered" evidence="1">
    <location>
        <begin position="798"/>
        <end position="881"/>
    </location>
</feature>
<feature type="region of interest" description="Disordered" evidence="1">
    <location>
        <begin position="698"/>
        <end position="740"/>
    </location>
</feature>
<feature type="compositionally biased region" description="Low complexity" evidence="1">
    <location>
        <begin position="798"/>
        <end position="807"/>
    </location>
</feature>
<accession>A0A504YZ24</accession>
<evidence type="ECO:0000256" key="1">
    <source>
        <dbReference type="SAM" id="MobiDB-lite"/>
    </source>
</evidence>
<feature type="compositionally biased region" description="Polar residues" evidence="1">
    <location>
        <begin position="822"/>
        <end position="834"/>
    </location>
</feature>
<comment type="caution">
    <text evidence="2">The sequence shown here is derived from an EMBL/GenBank/DDBJ whole genome shotgun (WGS) entry which is preliminary data.</text>
</comment>
<dbReference type="EMBL" id="SUNJ01002673">
    <property type="protein sequence ID" value="TPP65795.1"/>
    <property type="molecule type" value="Genomic_DNA"/>
</dbReference>
<feature type="compositionally biased region" description="Acidic residues" evidence="1">
    <location>
        <begin position="712"/>
        <end position="723"/>
    </location>
</feature>
<evidence type="ECO:0000313" key="3">
    <source>
        <dbReference type="Proteomes" id="UP000316759"/>
    </source>
</evidence>
<dbReference type="OrthoDB" id="6269389at2759"/>
<dbReference type="AlphaFoldDB" id="A0A504YZ24"/>
<gene>
    <name evidence="2" type="ORF">FGIG_04653</name>
</gene>
<feature type="compositionally biased region" description="Polar residues" evidence="1">
    <location>
        <begin position="173"/>
        <end position="185"/>
    </location>
</feature>
<feature type="compositionally biased region" description="Polar residues" evidence="1">
    <location>
        <begin position="701"/>
        <end position="711"/>
    </location>
</feature>
<protein>
    <submittedName>
        <fullName evidence="2">Uncharacterized protein</fullName>
    </submittedName>
</protein>
<dbReference type="STRING" id="46835.A0A504YZ24"/>
<proteinExistence type="predicted"/>
<name>A0A504YZ24_FASGI</name>
<keyword evidence="3" id="KW-1185">Reference proteome</keyword>